<dbReference type="EMBL" id="BQNB010019582">
    <property type="protein sequence ID" value="GJT86801.1"/>
    <property type="molecule type" value="Genomic_DNA"/>
</dbReference>
<reference evidence="1" key="1">
    <citation type="journal article" date="2022" name="Int. J. Mol. Sci.">
        <title>Draft Genome of Tanacetum Coccineum: Genomic Comparison of Closely Related Tanacetum-Family Plants.</title>
        <authorList>
            <person name="Yamashiro T."/>
            <person name="Shiraishi A."/>
            <person name="Nakayama K."/>
            <person name="Satake H."/>
        </authorList>
    </citation>
    <scope>NUCLEOTIDE SEQUENCE</scope>
</reference>
<comment type="caution">
    <text evidence="1">The sequence shown here is derived from an EMBL/GenBank/DDBJ whole genome shotgun (WGS) entry which is preliminary data.</text>
</comment>
<evidence type="ECO:0000313" key="2">
    <source>
        <dbReference type="Proteomes" id="UP001151760"/>
    </source>
</evidence>
<dbReference type="Proteomes" id="UP001151760">
    <property type="component" value="Unassembled WGS sequence"/>
</dbReference>
<accession>A0ABQ5HHD6</accession>
<protein>
    <submittedName>
        <fullName evidence="1">Zinc knuckle CX2CX4HX4C containing protein</fullName>
    </submittedName>
</protein>
<keyword evidence="2" id="KW-1185">Reference proteome</keyword>
<sequence>MEHRKDVRDDGSLKVSNSSHLVSLTATINMPRGLYYVDVAATFGVPLTTVGDLHLLIKSIEVGKHDELLFRMTNDECMAIMDALGAGASAKDQPKVNSNFRLLVADLVFDGVNISIPHKVVKKVDLVDVVTIGIPSLSRDDFIKKTIRVEYEWRPPRCDICKIFGHVHDHCPKNLASPPIVVTSNVVTPTVEKTSDGLKNGG</sequence>
<gene>
    <name evidence="1" type="ORF">Tco_1068518</name>
</gene>
<name>A0ABQ5HHD6_9ASTR</name>
<proteinExistence type="predicted"/>
<organism evidence="1 2">
    <name type="scientific">Tanacetum coccineum</name>
    <dbReference type="NCBI Taxonomy" id="301880"/>
    <lineage>
        <taxon>Eukaryota</taxon>
        <taxon>Viridiplantae</taxon>
        <taxon>Streptophyta</taxon>
        <taxon>Embryophyta</taxon>
        <taxon>Tracheophyta</taxon>
        <taxon>Spermatophyta</taxon>
        <taxon>Magnoliopsida</taxon>
        <taxon>eudicotyledons</taxon>
        <taxon>Gunneridae</taxon>
        <taxon>Pentapetalae</taxon>
        <taxon>asterids</taxon>
        <taxon>campanulids</taxon>
        <taxon>Asterales</taxon>
        <taxon>Asteraceae</taxon>
        <taxon>Asteroideae</taxon>
        <taxon>Anthemideae</taxon>
        <taxon>Anthemidinae</taxon>
        <taxon>Tanacetum</taxon>
    </lineage>
</organism>
<evidence type="ECO:0000313" key="1">
    <source>
        <dbReference type="EMBL" id="GJT86801.1"/>
    </source>
</evidence>
<reference evidence="1" key="2">
    <citation type="submission" date="2022-01" db="EMBL/GenBank/DDBJ databases">
        <authorList>
            <person name="Yamashiro T."/>
            <person name="Shiraishi A."/>
            <person name="Satake H."/>
            <person name="Nakayama K."/>
        </authorList>
    </citation>
    <scope>NUCLEOTIDE SEQUENCE</scope>
</reference>